<name>A0ABR3PE03_9PEZI</name>
<dbReference type="InterPro" id="IPR007817">
    <property type="entry name" value="Isocyanide_synthase_DIT1"/>
</dbReference>
<protein>
    <recommendedName>
        <fullName evidence="3">TauD/TfdA-like domain-containing protein</fullName>
    </recommendedName>
</protein>
<organism evidence="4 5">
    <name type="scientific">Neodothiora populina</name>
    <dbReference type="NCBI Taxonomy" id="2781224"/>
    <lineage>
        <taxon>Eukaryota</taxon>
        <taxon>Fungi</taxon>
        <taxon>Dikarya</taxon>
        <taxon>Ascomycota</taxon>
        <taxon>Pezizomycotina</taxon>
        <taxon>Dothideomycetes</taxon>
        <taxon>Dothideomycetidae</taxon>
        <taxon>Dothideales</taxon>
        <taxon>Dothioraceae</taxon>
        <taxon>Neodothiora</taxon>
    </lineage>
</organism>
<gene>
    <name evidence="4" type="ORF">AAFC00_000749</name>
</gene>
<accession>A0ABR3PE03</accession>
<sequence length="672" mass="75294">MSSPTSILVDQHSSPESDRVSAISELSEYSRSTSLGSPLSQPDGGNCFSNTEDRYLDIPEPPGLSEADRIISERVFGILKSYSPATVIKRSPKASSFRLKTSIKRVVQDKKHLHFILPAFPFKSPNRIDKVLGALPDKGEELALARLDGLCSQIREVYPDTTLSIVSDGLVYNDILGVSDTDVWHYGSSLRELASRNCQHISFARLSSLVSDECPEPTTLTEYLENAQWYRDQLLQQHLPKGFDVDVALKEQINTLLTYRGYIKFLATDLKYEPSRQGLSKSKVKKMNETVAKRMIVRGAAFANAIEKAFPSSIRLSIHVSEQLSKLPVSLLSRHAAYTTPWHCTCAQELDGSWRFAHQDVFSGDVSYELVVVDGRQSHYRKVSDLYDWDDVKVDIAPTHPCGLLITPSNGQNLSMADIDMQKARGLAELNSPLVFRGFQDSTDRDLFVRKAREIGAVMPWKFGEVLVVKDAGTESGGLNNVLSAEPMPMHFDGLFKTISVKNSDGKERLVPQPPQFQWFTVATPSPENCGDTLLASSRLLFEHLPDSHPLDQLEHLTWTVSTTAFDNSTIQGLKLVVPHPTTKQPCLRYHEPWPSSRTRFDPTTVVIDDIGSEESVRLTNIMDSLLYDRRVCYYHKWVAGDLVLSDNISMMHTRTGFTPGAPRELWRIHIG</sequence>
<keyword evidence="1" id="KW-0560">Oxidoreductase</keyword>
<evidence type="ECO:0000313" key="5">
    <source>
        <dbReference type="Proteomes" id="UP001562354"/>
    </source>
</evidence>
<dbReference type="EMBL" id="JBFMKM010000009">
    <property type="protein sequence ID" value="KAL1304351.1"/>
    <property type="molecule type" value="Genomic_DNA"/>
</dbReference>
<dbReference type="GeneID" id="95974452"/>
<dbReference type="Proteomes" id="UP001562354">
    <property type="component" value="Unassembled WGS sequence"/>
</dbReference>
<evidence type="ECO:0000259" key="3">
    <source>
        <dbReference type="Pfam" id="PF02668"/>
    </source>
</evidence>
<evidence type="ECO:0000313" key="4">
    <source>
        <dbReference type="EMBL" id="KAL1304351.1"/>
    </source>
</evidence>
<feature type="domain" description="TauD/TfdA-like" evidence="3">
    <location>
        <begin position="421"/>
        <end position="669"/>
    </location>
</feature>
<comment type="caution">
    <text evidence="4">The sequence shown here is derived from an EMBL/GenBank/DDBJ whole genome shotgun (WGS) entry which is preliminary data.</text>
</comment>
<dbReference type="Gene3D" id="3.60.130.10">
    <property type="entry name" value="Clavaminate synthase-like"/>
    <property type="match status" value="1"/>
</dbReference>
<dbReference type="InterPro" id="IPR003819">
    <property type="entry name" value="TauD/TfdA-like"/>
</dbReference>
<feature type="region of interest" description="Disordered" evidence="2">
    <location>
        <begin position="1"/>
        <end position="26"/>
    </location>
</feature>
<keyword evidence="5" id="KW-1185">Reference proteome</keyword>
<dbReference type="InterPro" id="IPR042098">
    <property type="entry name" value="TauD-like_sf"/>
</dbReference>
<evidence type="ECO:0000256" key="2">
    <source>
        <dbReference type="SAM" id="MobiDB-lite"/>
    </source>
</evidence>
<evidence type="ECO:0000256" key="1">
    <source>
        <dbReference type="ARBA" id="ARBA00023002"/>
    </source>
</evidence>
<reference evidence="4 5" key="1">
    <citation type="submission" date="2024-07" db="EMBL/GenBank/DDBJ databases">
        <title>Draft sequence of the Neodothiora populina.</title>
        <authorList>
            <person name="Drown D.D."/>
            <person name="Schuette U.S."/>
            <person name="Buechlein A.B."/>
            <person name="Rusch D.R."/>
            <person name="Winton L.W."/>
            <person name="Adams G.A."/>
        </authorList>
    </citation>
    <scope>NUCLEOTIDE SEQUENCE [LARGE SCALE GENOMIC DNA]</scope>
    <source>
        <strain evidence="4 5">CPC 39397</strain>
    </source>
</reference>
<feature type="compositionally biased region" description="Polar residues" evidence="2">
    <location>
        <begin position="1"/>
        <end position="12"/>
    </location>
</feature>
<dbReference type="Pfam" id="PF02668">
    <property type="entry name" value="TauD"/>
    <property type="match status" value="1"/>
</dbReference>
<dbReference type="RefSeq" id="XP_069200626.1">
    <property type="nucleotide sequence ID" value="XM_069347458.1"/>
</dbReference>
<dbReference type="Pfam" id="PF05141">
    <property type="entry name" value="DIT1_PvcA"/>
    <property type="match status" value="1"/>
</dbReference>
<dbReference type="PANTHER" id="PTHR37285:SF5">
    <property type="entry name" value="SPORE WALL MATURATION PROTEIN DIT1"/>
    <property type="match status" value="1"/>
</dbReference>
<proteinExistence type="predicted"/>
<dbReference type="SUPFAM" id="SSF51197">
    <property type="entry name" value="Clavaminate synthase-like"/>
    <property type="match status" value="1"/>
</dbReference>
<dbReference type="PANTHER" id="PTHR37285">
    <property type="entry name" value="SPORE WALL MATURATION PROTEIN DIT1"/>
    <property type="match status" value="1"/>
</dbReference>